<dbReference type="InterPro" id="IPR013783">
    <property type="entry name" value="Ig-like_fold"/>
</dbReference>
<evidence type="ECO:0000256" key="1">
    <source>
        <dbReference type="ARBA" id="ARBA00022737"/>
    </source>
</evidence>
<dbReference type="PANTHER" id="PTHR44170">
    <property type="entry name" value="PROTEIN SIDEKICK"/>
    <property type="match status" value="1"/>
</dbReference>
<evidence type="ECO:0000256" key="2">
    <source>
        <dbReference type="ARBA" id="ARBA00023157"/>
    </source>
</evidence>
<dbReference type="InParanoid" id="T1ESP6"/>
<dbReference type="EMBL" id="AMQM01001091">
    <property type="status" value="NOT_ANNOTATED_CDS"/>
    <property type="molecule type" value="Genomic_DNA"/>
</dbReference>
<organism evidence="5 6">
    <name type="scientific">Helobdella robusta</name>
    <name type="common">Californian leech</name>
    <dbReference type="NCBI Taxonomy" id="6412"/>
    <lineage>
        <taxon>Eukaryota</taxon>
        <taxon>Metazoa</taxon>
        <taxon>Spiralia</taxon>
        <taxon>Lophotrochozoa</taxon>
        <taxon>Annelida</taxon>
        <taxon>Clitellata</taxon>
        <taxon>Hirudinea</taxon>
        <taxon>Rhynchobdellida</taxon>
        <taxon>Glossiphoniidae</taxon>
        <taxon>Helobdella</taxon>
    </lineage>
</organism>
<dbReference type="EMBL" id="KB097143">
    <property type="protein sequence ID" value="ESN98987.1"/>
    <property type="molecule type" value="Genomic_DNA"/>
</dbReference>
<protein>
    <recommendedName>
        <fullName evidence="3">Ig-like domain-containing protein</fullName>
    </recommendedName>
</protein>
<keyword evidence="2" id="KW-1015">Disulfide bond</keyword>
<dbReference type="AlphaFoldDB" id="T1ESP6"/>
<keyword evidence="6" id="KW-1185">Reference proteome</keyword>
<evidence type="ECO:0000313" key="5">
    <source>
        <dbReference type="EnsemblMetazoa" id="HelroP162462"/>
    </source>
</evidence>
<dbReference type="Pfam" id="PF07679">
    <property type="entry name" value="I-set"/>
    <property type="match status" value="1"/>
</dbReference>
<dbReference type="GO" id="GO:0016020">
    <property type="term" value="C:membrane"/>
    <property type="evidence" value="ECO:0007669"/>
    <property type="project" value="UniProtKB-SubCell"/>
</dbReference>
<dbReference type="SUPFAM" id="SSF48726">
    <property type="entry name" value="Immunoglobulin"/>
    <property type="match status" value="1"/>
</dbReference>
<accession>T1ESP6</accession>
<evidence type="ECO:0000313" key="4">
    <source>
        <dbReference type="EMBL" id="ESN98987.1"/>
    </source>
</evidence>
<dbReference type="GeneID" id="20199596"/>
<dbReference type="Gene3D" id="2.60.40.10">
    <property type="entry name" value="Immunoglobulins"/>
    <property type="match status" value="1"/>
</dbReference>
<reference evidence="6" key="1">
    <citation type="submission" date="2012-12" db="EMBL/GenBank/DDBJ databases">
        <authorList>
            <person name="Hellsten U."/>
            <person name="Grimwood J."/>
            <person name="Chapman J.A."/>
            <person name="Shapiro H."/>
            <person name="Aerts A."/>
            <person name="Otillar R.P."/>
            <person name="Terry A.Y."/>
            <person name="Boore J.L."/>
            <person name="Simakov O."/>
            <person name="Marletaz F."/>
            <person name="Cho S.-J."/>
            <person name="Edsinger-Gonzales E."/>
            <person name="Havlak P."/>
            <person name="Kuo D.-H."/>
            <person name="Larsson T."/>
            <person name="Lv J."/>
            <person name="Arendt D."/>
            <person name="Savage R."/>
            <person name="Osoegawa K."/>
            <person name="de Jong P."/>
            <person name="Lindberg D.R."/>
            <person name="Seaver E.C."/>
            <person name="Weisblat D.A."/>
            <person name="Putnam N.H."/>
            <person name="Grigoriev I.V."/>
            <person name="Rokhsar D.S."/>
        </authorList>
    </citation>
    <scope>NUCLEOTIDE SEQUENCE</scope>
</reference>
<dbReference type="InterPro" id="IPR007110">
    <property type="entry name" value="Ig-like_dom"/>
</dbReference>
<dbReference type="InterPro" id="IPR036179">
    <property type="entry name" value="Ig-like_dom_sf"/>
</dbReference>
<dbReference type="PANTHER" id="PTHR44170:SF6">
    <property type="entry name" value="CONTACTIN"/>
    <property type="match status" value="1"/>
</dbReference>
<dbReference type="OrthoDB" id="6156543at2759"/>
<dbReference type="STRING" id="6412.T1ESP6"/>
<dbReference type="InterPro" id="IPR013098">
    <property type="entry name" value="Ig_I-set"/>
</dbReference>
<proteinExistence type="predicted"/>
<gene>
    <name evidence="5" type="primary">20199596</name>
    <name evidence="4" type="ORF">HELRODRAFT_162462</name>
</gene>
<dbReference type="SMART" id="SM00408">
    <property type="entry name" value="IGc2"/>
    <property type="match status" value="1"/>
</dbReference>
<evidence type="ECO:0000313" key="6">
    <source>
        <dbReference type="Proteomes" id="UP000015101"/>
    </source>
</evidence>
<feature type="domain" description="Ig-like" evidence="3">
    <location>
        <begin position="9"/>
        <end position="98"/>
    </location>
</feature>
<sequence length="104" mass="11558">MHVVIPRKPQNVSFIENPSNKDVALGTVATFTCKPPPGESPLTIEWRKDGQRLKIDRMNVTKSGTLRISDVRKDDGGIYTCLVLGQNGERESQPAQLTVRGRNQ</sequence>
<dbReference type="RefSeq" id="XP_009022906.1">
    <property type="nucleotide sequence ID" value="XM_009024658.1"/>
</dbReference>
<reference evidence="5" key="3">
    <citation type="submission" date="2015-06" db="UniProtKB">
        <authorList>
            <consortium name="EnsemblMetazoa"/>
        </authorList>
    </citation>
    <scope>IDENTIFICATION</scope>
</reference>
<dbReference type="SMART" id="SM00409">
    <property type="entry name" value="IG"/>
    <property type="match status" value="1"/>
</dbReference>
<dbReference type="PROSITE" id="PS50835">
    <property type="entry name" value="IG_LIKE"/>
    <property type="match status" value="1"/>
</dbReference>
<dbReference type="Proteomes" id="UP000015101">
    <property type="component" value="Unassembled WGS sequence"/>
</dbReference>
<name>T1ESP6_HELRO</name>
<evidence type="ECO:0000259" key="3">
    <source>
        <dbReference type="PROSITE" id="PS50835"/>
    </source>
</evidence>
<dbReference type="InterPro" id="IPR003599">
    <property type="entry name" value="Ig_sub"/>
</dbReference>
<dbReference type="CTD" id="20199596"/>
<reference evidence="4 6" key="2">
    <citation type="journal article" date="2013" name="Nature">
        <title>Insights into bilaterian evolution from three spiralian genomes.</title>
        <authorList>
            <person name="Simakov O."/>
            <person name="Marletaz F."/>
            <person name="Cho S.J."/>
            <person name="Edsinger-Gonzales E."/>
            <person name="Havlak P."/>
            <person name="Hellsten U."/>
            <person name="Kuo D.H."/>
            <person name="Larsson T."/>
            <person name="Lv J."/>
            <person name="Arendt D."/>
            <person name="Savage R."/>
            <person name="Osoegawa K."/>
            <person name="de Jong P."/>
            <person name="Grimwood J."/>
            <person name="Chapman J.A."/>
            <person name="Shapiro H."/>
            <person name="Aerts A."/>
            <person name="Otillar R.P."/>
            <person name="Terry A.Y."/>
            <person name="Boore J.L."/>
            <person name="Grigoriev I.V."/>
            <person name="Lindberg D.R."/>
            <person name="Seaver E.C."/>
            <person name="Weisblat D.A."/>
            <person name="Putnam N.H."/>
            <person name="Rokhsar D.S."/>
        </authorList>
    </citation>
    <scope>NUCLEOTIDE SEQUENCE</scope>
</reference>
<dbReference type="HOGENOM" id="CLU_145026_2_0_1"/>
<dbReference type="InterPro" id="IPR003598">
    <property type="entry name" value="Ig_sub2"/>
</dbReference>
<keyword evidence="1" id="KW-0677">Repeat</keyword>
<dbReference type="KEGG" id="hro:HELRODRAFT_162462"/>
<dbReference type="EnsemblMetazoa" id="HelroT162462">
    <property type="protein sequence ID" value="HelroP162462"/>
    <property type="gene ID" value="HelroG162462"/>
</dbReference>
<dbReference type="eggNOG" id="KOG4222">
    <property type="taxonomic scope" value="Eukaryota"/>
</dbReference>